<evidence type="ECO:0000259" key="9">
    <source>
        <dbReference type="PROSITE" id="PS00624"/>
    </source>
</evidence>
<proteinExistence type="inferred from homology"/>
<keyword evidence="5" id="KW-0560">Oxidoreductase</keyword>
<dbReference type="RefSeq" id="XP_069204233.1">
    <property type="nucleotide sequence ID" value="XM_069340760.1"/>
</dbReference>
<evidence type="ECO:0000256" key="2">
    <source>
        <dbReference type="ARBA" id="ARBA00010790"/>
    </source>
</evidence>
<reference evidence="10 11" key="1">
    <citation type="submission" date="2024-07" db="EMBL/GenBank/DDBJ databases">
        <title>Draft sequence of the Neodothiora populina.</title>
        <authorList>
            <person name="Drown D.D."/>
            <person name="Schuette U.S."/>
            <person name="Buechlein A.B."/>
            <person name="Rusch D.R."/>
            <person name="Winton L.W."/>
            <person name="Adams G.A."/>
        </authorList>
    </citation>
    <scope>NUCLEOTIDE SEQUENCE [LARGE SCALE GENOMIC DNA]</scope>
    <source>
        <strain evidence="10 11">CPC 39397</strain>
    </source>
</reference>
<feature type="chain" id="PRO_5046345519" description="Glucose-methanol-choline oxidoreductase N-terminal domain-containing protein" evidence="7">
    <location>
        <begin position="17"/>
        <end position="590"/>
    </location>
</feature>
<keyword evidence="11" id="KW-1185">Reference proteome</keyword>
<dbReference type="EMBL" id="JBFMKM010000003">
    <property type="protein sequence ID" value="KAL1311384.1"/>
    <property type="molecule type" value="Genomic_DNA"/>
</dbReference>
<dbReference type="SUPFAM" id="SSF54373">
    <property type="entry name" value="FAD-linked reductases, C-terminal domain"/>
    <property type="match status" value="1"/>
</dbReference>
<evidence type="ECO:0000313" key="11">
    <source>
        <dbReference type="Proteomes" id="UP001562354"/>
    </source>
</evidence>
<dbReference type="Proteomes" id="UP001562354">
    <property type="component" value="Unassembled WGS sequence"/>
</dbReference>
<dbReference type="Gene3D" id="3.50.50.60">
    <property type="entry name" value="FAD/NAD(P)-binding domain"/>
    <property type="match status" value="1"/>
</dbReference>
<name>A0ABR3PPA5_9PEZI</name>
<comment type="similarity">
    <text evidence="2 6">Belongs to the GMC oxidoreductase family.</text>
</comment>
<feature type="signal peptide" evidence="7">
    <location>
        <begin position="1"/>
        <end position="16"/>
    </location>
</feature>
<dbReference type="SUPFAM" id="SSF51905">
    <property type="entry name" value="FAD/NAD(P)-binding domain"/>
    <property type="match status" value="1"/>
</dbReference>
<keyword evidence="7" id="KW-0732">Signal</keyword>
<dbReference type="InterPro" id="IPR007867">
    <property type="entry name" value="GMC_OxRtase_C"/>
</dbReference>
<dbReference type="Pfam" id="PF05199">
    <property type="entry name" value="GMC_oxred_C"/>
    <property type="match status" value="1"/>
</dbReference>
<comment type="caution">
    <text evidence="10">The sequence shown here is derived from an EMBL/GenBank/DDBJ whole genome shotgun (WGS) entry which is preliminary data.</text>
</comment>
<evidence type="ECO:0000256" key="3">
    <source>
        <dbReference type="ARBA" id="ARBA00022630"/>
    </source>
</evidence>
<organism evidence="10 11">
    <name type="scientific">Neodothiora populina</name>
    <dbReference type="NCBI Taxonomy" id="2781224"/>
    <lineage>
        <taxon>Eukaryota</taxon>
        <taxon>Fungi</taxon>
        <taxon>Dikarya</taxon>
        <taxon>Ascomycota</taxon>
        <taxon>Pezizomycotina</taxon>
        <taxon>Dothideomycetes</taxon>
        <taxon>Dothideomycetidae</taxon>
        <taxon>Dothideales</taxon>
        <taxon>Dothioraceae</taxon>
        <taxon>Neodothiora</taxon>
    </lineage>
</organism>
<evidence type="ECO:0000256" key="1">
    <source>
        <dbReference type="ARBA" id="ARBA00001974"/>
    </source>
</evidence>
<feature type="domain" description="Glucose-methanol-choline oxidoreductase N-terminal" evidence="8">
    <location>
        <begin position="103"/>
        <end position="126"/>
    </location>
</feature>
<keyword evidence="3 6" id="KW-0285">Flavoprotein</keyword>
<evidence type="ECO:0000256" key="6">
    <source>
        <dbReference type="RuleBase" id="RU003968"/>
    </source>
</evidence>
<evidence type="ECO:0000256" key="5">
    <source>
        <dbReference type="ARBA" id="ARBA00023002"/>
    </source>
</evidence>
<dbReference type="Pfam" id="PF00732">
    <property type="entry name" value="GMC_oxred_N"/>
    <property type="match status" value="1"/>
</dbReference>
<dbReference type="InterPro" id="IPR036188">
    <property type="entry name" value="FAD/NAD-bd_sf"/>
</dbReference>
<protein>
    <recommendedName>
        <fullName evidence="8 9">Glucose-methanol-choline oxidoreductase N-terminal domain-containing protein</fullName>
    </recommendedName>
</protein>
<evidence type="ECO:0000256" key="7">
    <source>
        <dbReference type="SAM" id="SignalP"/>
    </source>
</evidence>
<sequence>MLYQLALASLVSGALAVPATVSNPRYDYIVVGGGTSGLVVANRLSEDPTVSVAIIEAGDSVMNNTNVTDIMGYSKAFGTAIDWAYESTPQKYAGGKAQVMRAAKAIGGTSTINGMTYLRAETAQIDAWEKLGNHGWNWTTLLEYYKKSEYFQTPSAAQRVAGASGDPRVHGFTGPLTVGWAETMMNGSIVHEINSTYQALGLDYNPEPNNGTLRGINIFPKTLDNEQNVREDAGRAYYYPVSKRPNLDIYLNAFAERMTWEAESHTEKPFANGVTFTTGGQQKTILANREIILSAGALRSPLILEQSGVGNPAILKKAGVPVKVANRFVGENLQDQTTSDMAFGSKSNYTGNAGFAGYFTAAQLFGNNSAAIEASVVNNINSYAARVANATGNVIDVNVTASLFKIQSDLIFQNHLPVSEILVTPTSTGTFSIEYWGLLPFSRGNIHITSSNASAGAAIDPNYFMLEYDTAQQVYSSKMARTLANTAPLSNNINGESEPGLDVVGENASDADWAKWVKSAYRSNFHYISTAAMMSEELGGVVDDSLLVYGTDNVRVVDASVIPMQVCGHLTSTLYAVAEKAADAIKGRYA</sequence>
<dbReference type="Gene3D" id="4.10.450.10">
    <property type="entry name" value="Glucose Oxidase, domain 2"/>
    <property type="match status" value="1"/>
</dbReference>
<dbReference type="InterPro" id="IPR000172">
    <property type="entry name" value="GMC_OxRdtase_N"/>
</dbReference>
<dbReference type="PROSITE" id="PS00623">
    <property type="entry name" value="GMC_OXRED_1"/>
    <property type="match status" value="1"/>
</dbReference>
<dbReference type="PANTHER" id="PTHR11552">
    <property type="entry name" value="GLUCOSE-METHANOL-CHOLINE GMC OXIDOREDUCTASE"/>
    <property type="match status" value="1"/>
</dbReference>
<dbReference type="PROSITE" id="PS00624">
    <property type="entry name" value="GMC_OXRED_2"/>
    <property type="match status" value="1"/>
</dbReference>
<gene>
    <name evidence="10" type="ORF">AAFC00_001552</name>
</gene>
<dbReference type="InterPro" id="IPR027424">
    <property type="entry name" value="Glucose_Oxidase_domain_2"/>
</dbReference>
<keyword evidence="4 6" id="KW-0274">FAD</keyword>
<evidence type="ECO:0000256" key="4">
    <source>
        <dbReference type="ARBA" id="ARBA00022827"/>
    </source>
</evidence>
<feature type="domain" description="Glucose-methanol-choline oxidoreductase N-terminal" evidence="9">
    <location>
        <begin position="296"/>
        <end position="310"/>
    </location>
</feature>
<dbReference type="PANTHER" id="PTHR11552:SF201">
    <property type="entry name" value="GLUCOSE-METHANOL-CHOLINE OXIDOREDUCTASE N-TERMINAL DOMAIN-CONTAINING PROTEIN"/>
    <property type="match status" value="1"/>
</dbReference>
<dbReference type="GeneID" id="95975255"/>
<accession>A0ABR3PPA5</accession>
<comment type="cofactor">
    <cofactor evidence="1">
        <name>FAD</name>
        <dbReference type="ChEBI" id="CHEBI:57692"/>
    </cofactor>
</comment>
<dbReference type="Gene3D" id="3.30.560.10">
    <property type="entry name" value="Glucose Oxidase, domain 3"/>
    <property type="match status" value="1"/>
</dbReference>
<dbReference type="PIRSF" id="PIRSF000137">
    <property type="entry name" value="Alcohol_oxidase"/>
    <property type="match status" value="1"/>
</dbReference>
<evidence type="ECO:0000313" key="10">
    <source>
        <dbReference type="EMBL" id="KAL1311384.1"/>
    </source>
</evidence>
<dbReference type="InterPro" id="IPR012132">
    <property type="entry name" value="GMC_OxRdtase"/>
</dbReference>
<evidence type="ECO:0000259" key="8">
    <source>
        <dbReference type="PROSITE" id="PS00623"/>
    </source>
</evidence>